<protein>
    <recommendedName>
        <fullName evidence="2">Pyrroloquinoline quinone-dependent pyranose dehydrogenase beta-propeller domain-containing protein</fullName>
    </recommendedName>
</protein>
<keyword evidence="1" id="KW-0732">Signal</keyword>
<dbReference type="STRING" id="253628.A0A0D1Z233"/>
<feature type="signal peptide" evidence="1">
    <location>
        <begin position="1"/>
        <end position="18"/>
    </location>
</feature>
<evidence type="ECO:0000256" key="1">
    <source>
        <dbReference type="SAM" id="SignalP"/>
    </source>
</evidence>
<reference evidence="3 4" key="1">
    <citation type="submission" date="2015-01" db="EMBL/GenBank/DDBJ databases">
        <title>The Genome Sequence of Ochroconis gallopava CBS43764.</title>
        <authorList>
            <consortium name="The Broad Institute Genomics Platform"/>
            <person name="Cuomo C."/>
            <person name="de Hoog S."/>
            <person name="Gorbushina A."/>
            <person name="Stielow B."/>
            <person name="Teixiera M."/>
            <person name="Abouelleil A."/>
            <person name="Chapman S.B."/>
            <person name="Priest M."/>
            <person name="Young S.K."/>
            <person name="Wortman J."/>
            <person name="Nusbaum C."/>
            <person name="Birren B."/>
        </authorList>
    </citation>
    <scope>NUCLEOTIDE SEQUENCE [LARGE SCALE GENOMIC DNA]</scope>
    <source>
        <strain evidence="3 4">CBS 43764</strain>
    </source>
</reference>
<dbReference type="OrthoDB" id="507128at2759"/>
<name>A0A0D1Z233_9PEZI</name>
<evidence type="ECO:0000313" key="3">
    <source>
        <dbReference type="EMBL" id="KIW06982.1"/>
    </source>
</evidence>
<accession>A0A0D1Z233</accession>
<sequence>MISTLVPLVLATVPAVLAQSSCSAPELTASYPAPTLAAGYAARLVASGLQRPRGIKFDTKGRLLVVEQSLGIQAITFNDYGGDCLSVKSKDAVVNDDQLNHGIELSGDGRTLYASTSDVAYSYDYNPDDHSTSNRRTLITGMDNPDHSTRTLLLSKMADGMLLVSRGSADNYDAGAASLSTGRSQIRAFNISNLTSSDTYDYTTQGLRLGWGLRNSVGIAEHPETGGIYSVENSVDNAERLGQDIHENNPGEEMNFHGYLNGTHYASQGGNYGYPTCFAAWNASLLPDNQGIETGTQFALGTPNNTVNDDVCKNDHVAPRLTFPAHWAPLDIKFNSNGSVAYVTSHGSWNRDNPDGYLVFALEFANGEPTHPANSTDAILPIMSNVNNSGCPDNCFRPVSLAFDSKGRLFVSADSSGAIFVITRADGSSVDALGNATSTSKPSSANGLIVNSGWALLLGAAVAMVLVL</sequence>
<dbReference type="AlphaFoldDB" id="A0A0D1Z233"/>
<dbReference type="GeneID" id="27310614"/>
<dbReference type="SUPFAM" id="SSF50952">
    <property type="entry name" value="Soluble quinoprotein glucose dehydrogenase"/>
    <property type="match status" value="1"/>
</dbReference>
<evidence type="ECO:0000313" key="4">
    <source>
        <dbReference type="Proteomes" id="UP000053259"/>
    </source>
</evidence>
<feature type="chain" id="PRO_5002237376" description="Pyrroloquinoline quinone-dependent pyranose dehydrogenase beta-propeller domain-containing protein" evidence="1">
    <location>
        <begin position="19"/>
        <end position="468"/>
    </location>
</feature>
<evidence type="ECO:0000259" key="2">
    <source>
        <dbReference type="Pfam" id="PF22807"/>
    </source>
</evidence>
<dbReference type="HOGENOM" id="CLU_039534_1_1_1"/>
<dbReference type="InParanoid" id="A0A0D1Z233"/>
<dbReference type="InterPro" id="IPR011042">
    <property type="entry name" value="6-blade_b-propeller_TolB-like"/>
</dbReference>
<dbReference type="EMBL" id="KN847534">
    <property type="protein sequence ID" value="KIW06982.1"/>
    <property type="molecule type" value="Genomic_DNA"/>
</dbReference>
<dbReference type="Proteomes" id="UP000053259">
    <property type="component" value="Unassembled WGS sequence"/>
</dbReference>
<organism evidence="3 4">
    <name type="scientific">Verruconis gallopava</name>
    <dbReference type="NCBI Taxonomy" id="253628"/>
    <lineage>
        <taxon>Eukaryota</taxon>
        <taxon>Fungi</taxon>
        <taxon>Dikarya</taxon>
        <taxon>Ascomycota</taxon>
        <taxon>Pezizomycotina</taxon>
        <taxon>Dothideomycetes</taxon>
        <taxon>Pleosporomycetidae</taxon>
        <taxon>Venturiales</taxon>
        <taxon>Sympoventuriaceae</taxon>
        <taxon>Verruconis</taxon>
    </lineage>
</organism>
<dbReference type="Pfam" id="PF22807">
    <property type="entry name" value="TrAA12"/>
    <property type="match status" value="1"/>
</dbReference>
<gene>
    <name evidence="3" type="ORF">PV09_02641</name>
</gene>
<feature type="domain" description="Pyrroloquinoline quinone-dependent pyranose dehydrogenase beta-propeller" evidence="2">
    <location>
        <begin position="34"/>
        <end position="424"/>
    </location>
</feature>
<dbReference type="RefSeq" id="XP_016216851.1">
    <property type="nucleotide sequence ID" value="XM_016355715.1"/>
</dbReference>
<dbReference type="VEuPathDB" id="FungiDB:PV09_02641"/>
<dbReference type="InterPro" id="IPR054539">
    <property type="entry name" value="Beta-prop_PDH"/>
</dbReference>
<keyword evidence="4" id="KW-1185">Reference proteome</keyword>
<dbReference type="InterPro" id="IPR011041">
    <property type="entry name" value="Quinoprot_gluc/sorb_DH_b-prop"/>
</dbReference>
<proteinExistence type="predicted"/>
<dbReference type="Gene3D" id="2.120.10.30">
    <property type="entry name" value="TolB, C-terminal domain"/>
    <property type="match status" value="1"/>
</dbReference>